<keyword evidence="10" id="KW-0539">Nucleus</keyword>
<evidence type="ECO:0000313" key="13">
    <source>
        <dbReference type="Ensembl" id="ENSMGAP00000022874.1"/>
    </source>
</evidence>
<evidence type="ECO:0000256" key="10">
    <source>
        <dbReference type="ARBA" id="ARBA00023242"/>
    </source>
</evidence>
<organism evidence="13 14">
    <name type="scientific">Meleagris gallopavo</name>
    <name type="common">Wild turkey</name>
    <dbReference type="NCBI Taxonomy" id="9103"/>
    <lineage>
        <taxon>Eukaryota</taxon>
        <taxon>Metazoa</taxon>
        <taxon>Chordata</taxon>
        <taxon>Craniata</taxon>
        <taxon>Vertebrata</taxon>
        <taxon>Euteleostomi</taxon>
        <taxon>Archelosauria</taxon>
        <taxon>Archosauria</taxon>
        <taxon>Dinosauria</taxon>
        <taxon>Saurischia</taxon>
        <taxon>Theropoda</taxon>
        <taxon>Coelurosauria</taxon>
        <taxon>Aves</taxon>
        <taxon>Neognathae</taxon>
        <taxon>Galloanserae</taxon>
        <taxon>Galliformes</taxon>
        <taxon>Phasianidae</taxon>
        <taxon>Meleagridinae</taxon>
        <taxon>Meleagris</taxon>
    </lineage>
</organism>
<feature type="domain" description="C2H2-type" evidence="12">
    <location>
        <begin position="177"/>
        <end position="202"/>
    </location>
</feature>
<dbReference type="InterPro" id="IPR036236">
    <property type="entry name" value="Znf_C2H2_sf"/>
</dbReference>
<reference evidence="13" key="2">
    <citation type="submission" date="2025-08" db="UniProtKB">
        <authorList>
            <consortium name="Ensembl"/>
        </authorList>
    </citation>
    <scope>IDENTIFICATION</scope>
</reference>
<dbReference type="Gene3D" id="3.30.160.60">
    <property type="entry name" value="Classic Zinc Finger"/>
    <property type="match status" value="3"/>
</dbReference>
<dbReference type="PANTHER" id="PTHR23226:SF375">
    <property type="entry name" value="C2H2-TYPE DOMAIN-CONTAINING PROTEIN-RELATED"/>
    <property type="match status" value="1"/>
</dbReference>
<evidence type="ECO:0000256" key="2">
    <source>
        <dbReference type="ARBA" id="ARBA00006991"/>
    </source>
</evidence>
<evidence type="ECO:0000256" key="4">
    <source>
        <dbReference type="ARBA" id="ARBA00022737"/>
    </source>
</evidence>
<name>A0A803XTM8_MELGA</name>
<dbReference type="SMART" id="SM00355">
    <property type="entry name" value="ZnF_C2H2"/>
    <property type="match status" value="3"/>
</dbReference>
<evidence type="ECO:0000256" key="5">
    <source>
        <dbReference type="ARBA" id="ARBA00022771"/>
    </source>
</evidence>
<keyword evidence="4" id="KW-0677">Repeat</keyword>
<evidence type="ECO:0000256" key="8">
    <source>
        <dbReference type="ARBA" id="ARBA00023125"/>
    </source>
</evidence>
<keyword evidence="8" id="KW-0238">DNA-binding</keyword>
<accession>A0A803XTM8</accession>
<evidence type="ECO:0000256" key="9">
    <source>
        <dbReference type="ARBA" id="ARBA00023163"/>
    </source>
</evidence>
<reference evidence="13" key="1">
    <citation type="journal article" date="2010" name="PLoS Biol.">
        <title>Multi-platform next-generation sequencing of the domestic turkey (Meleagris gallopavo): genome assembly and analysis.</title>
        <authorList>
            <person name="Dalloul R.A."/>
            <person name="Long J.A."/>
            <person name="Zimin A.V."/>
            <person name="Aslam L."/>
            <person name="Beal K."/>
            <person name="Blomberg L.A."/>
            <person name="Bouffard P."/>
            <person name="Burt D.W."/>
            <person name="Crasta O."/>
            <person name="Crooijmans R.P."/>
            <person name="Cooper K."/>
            <person name="Coulombe R.A."/>
            <person name="De S."/>
            <person name="Delany M.E."/>
            <person name="Dodgson J.B."/>
            <person name="Dong J.J."/>
            <person name="Evans C."/>
            <person name="Frederickson K.M."/>
            <person name="Flicek P."/>
            <person name="Florea L."/>
            <person name="Folkerts O."/>
            <person name="Groenen M.A."/>
            <person name="Harkins T.T."/>
            <person name="Herrero J."/>
            <person name="Hoffmann S."/>
            <person name="Megens H.J."/>
            <person name="Jiang A."/>
            <person name="de Jong P."/>
            <person name="Kaiser P."/>
            <person name="Kim H."/>
            <person name="Kim K.W."/>
            <person name="Kim S."/>
            <person name="Langenberger D."/>
            <person name="Lee M.K."/>
            <person name="Lee T."/>
            <person name="Mane S."/>
            <person name="Marcais G."/>
            <person name="Marz M."/>
            <person name="McElroy A.P."/>
            <person name="Modise T."/>
            <person name="Nefedov M."/>
            <person name="Notredame C."/>
            <person name="Paton I.R."/>
            <person name="Payne W.S."/>
            <person name="Pertea G."/>
            <person name="Prickett D."/>
            <person name="Puiu D."/>
            <person name="Qioa D."/>
            <person name="Raineri E."/>
            <person name="Ruffier M."/>
            <person name="Salzberg S.L."/>
            <person name="Schatz M.C."/>
            <person name="Scheuring C."/>
            <person name="Schmidt C.J."/>
            <person name="Schroeder S."/>
            <person name="Searle S.M."/>
            <person name="Smith E.J."/>
            <person name="Smith J."/>
            <person name="Sonstegard T.S."/>
            <person name="Stadler P.F."/>
            <person name="Tafer H."/>
            <person name="Tu Z.J."/>
            <person name="Van Tassell C.P."/>
            <person name="Vilella A.J."/>
            <person name="Williams K.P."/>
            <person name="Yorke J.A."/>
            <person name="Zhang L."/>
            <person name="Zhang H.B."/>
            <person name="Zhang X."/>
            <person name="Zhang Y."/>
            <person name="Reed K.M."/>
        </authorList>
    </citation>
    <scope>NUCLEOTIDE SEQUENCE [LARGE SCALE GENOMIC DNA]</scope>
</reference>
<evidence type="ECO:0000256" key="11">
    <source>
        <dbReference type="PROSITE-ProRule" id="PRU00042"/>
    </source>
</evidence>
<dbReference type="PANTHER" id="PTHR23226">
    <property type="entry name" value="ZINC FINGER AND SCAN DOMAIN-CONTAINING"/>
    <property type="match status" value="1"/>
</dbReference>
<dbReference type="GO" id="GO:0005634">
    <property type="term" value="C:nucleus"/>
    <property type="evidence" value="ECO:0007669"/>
    <property type="project" value="UniProtKB-SubCell"/>
</dbReference>
<proteinExistence type="inferred from homology"/>
<keyword evidence="9" id="KW-0804">Transcription</keyword>
<dbReference type="SUPFAM" id="SSF57667">
    <property type="entry name" value="beta-beta-alpha zinc fingers"/>
    <property type="match status" value="2"/>
</dbReference>
<dbReference type="GO" id="GO:0000978">
    <property type="term" value="F:RNA polymerase II cis-regulatory region sequence-specific DNA binding"/>
    <property type="evidence" value="ECO:0007669"/>
    <property type="project" value="TreeGrafter"/>
</dbReference>
<dbReference type="GO" id="GO:0008270">
    <property type="term" value="F:zinc ion binding"/>
    <property type="evidence" value="ECO:0007669"/>
    <property type="project" value="UniProtKB-KW"/>
</dbReference>
<comment type="subcellular location">
    <subcellularLocation>
        <location evidence="1">Nucleus</location>
    </subcellularLocation>
</comment>
<evidence type="ECO:0000313" key="14">
    <source>
        <dbReference type="Proteomes" id="UP000001645"/>
    </source>
</evidence>
<keyword evidence="3" id="KW-0479">Metal-binding</keyword>
<sequence length="234" mass="25888">QPGGGEPAPCRQPLKVVWAKGSGVAPPWKKSKEMSTWALSKQSTTRSHWESIWKRQQGTCCTSAQVKSSVKTTGARMCARRKSRIRALSVGKASKGIPTFALIAERATNGDLNLSSTKRPYNCTECEKSFKIRSHLIRHQRIHTGERPYKCSDCGKSFKSSSDLIVHQRIHTGERPYKCCPQCGKCFKNSSHLNRHQHTHTGVCNAFMIFLPICLPSSLHPPSPFPGKGAVTCA</sequence>
<dbReference type="PROSITE" id="PS50157">
    <property type="entry name" value="ZINC_FINGER_C2H2_2"/>
    <property type="match status" value="3"/>
</dbReference>
<dbReference type="FunFam" id="3.30.160.60:FF:000295">
    <property type="entry name" value="zinc finger protein 19"/>
    <property type="match status" value="1"/>
</dbReference>
<evidence type="ECO:0000256" key="1">
    <source>
        <dbReference type="ARBA" id="ARBA00004123"/>
    </source>
</evidence>
<dbReference type="PROSITE" id="PS00028">
    <property type="entry name" value="ZINC_FINGER_C2H2_1"/>
    <property type="match status" value="3"/>
</dbReference>
<dbReference type="AlphaFoldDB" id="A0A803XTM8"/>
<dbReference type="Pfam" id="PF00096">
    <property type="entry name" value="zf-C2H2"/>
    <property type="match status" value="3"/>
</dbReference>
<feature type="domain" description="C2H2-type" evidence="12">
    <location>
        <begin position="121"/>
        <end position="148"/>
    </location>
</feature>
<protein>
    <recommendedName>
        <fullName evidence="12">C2H2-type domain-containing protein</fullName>
    </recommendedName>
</protein>
<evidence type="ECO:0000256" key="7">
    <source>
        <dbReference type="ARBA" id="ARBA00023015"/>
    </source>
</evidence>
<feature type="domain" description="C2H2-type" evidence="12">
    <location>
        <begin position="149"/>
        <end position="176"/>
    </location>
</feature>
<dbReference type="FunFam" id="3.30.160.60:FF:000320">
    <property type="entry name" value="Zinc finger protein 777"/>
    <property type="match status" value="1"/>
</dbReference>
<reference evidence="13" key="3">
    <citation type="submission" date="2025-09" db="UniProtKB">
        <authorList>
            <consortium name="Ensembl"/>
        </authorList>
    </citation>
    <scope>IDENTIFICATION</scope>
</reference>
<keyword evidence="6" id="KW-0862">Zinc</keyword>
<dbReference type="FunFam" id="3.30.160.60:FF:002343">
    <property type="entry name" value="Zinc finger protein 33A"/>
    <property type="match status" value="1"/>
</dbReference>
<dbReference type="Proteomes" id="UP000001645">
    <property type="component" value="Unplaced"/>
</dbReference>
<evidence type="ECO:0000256" key="6">
    <source>
        <dbReference type="ARBA" id="ARBA00022833"/>
    </source>
</evidence>
<comment type="similarity">
    <text evidence="2">Belongs to the krueppel C2H2-type zinc-finger protein family.</text>
</comment>
<evidence type="ECO:0000259" key="12">
    <source>
        <dbReference type="PROSITE" id="PS50157"/>
    </source>
</evidence>
<dbReference type="GO" id="GO:0000981">
    <property type="term" value="F:DNA-binding transcription factor activity, RNA polymerase II-specific"/>
    <property type="evidence" value="ECO:0007669"/>
    <property type="project" value="TreeGrafter"/>
</dbReference>
<dbReference type="InterPro" id="IPR013087">
    <property type="entry name" value="Znf_C2H2_type"/>
</dbReference>
<evidence type="ECO:0000256" key="3">
    <source>
        <dbReference type="ARBA" id="ARBA00022723"/>
    </source>
</evidence>
<keyword evidence="5 11" id="KW-0863">Zinc-finger</keyword>
<dbReference type="GeneTree" id="ENSGT01150000286944"/>
<keyword evidence="7" id="KW-0805">Transcription regulation</keyword>
<dbReference type="Ensembl" id="ENSMGAT00000025066.1">
    <property type="protein sequence ID" value="ENSMGAP00000022874.1"/>
    <property type="gene ID" value="ENSMGAG00000022498.1"/>
</dbReference>
<keyword evidence="14" id="KW-1185">Reference proteome</keyword>